<protein>
    <submittedName>
        <fullName evidence="1">Uncharacterized protein</fullName>
    </submittedName>
</protein>
<dbReference type="Proteomes" id="UP000469559">
    <property type="component" value="Unassembled WGS sequence"/>
</dbReference>
<organism evidence="1 2">
    <name type="scientific">Lachnellula arida</name>
    <dbReference type="NCBI Taxonomy" id="1316785"/>
    <lineage>
        <taxon>Eukaryota</taxon>
        <taxon>Fungi</taxon>
        <taxon>Dikarya</taxon>
        <taxon>Ascomycota</taxon>
        <taxon>Pezizomycotina</taxon>
        <taxon>Leotiomycetes</taxon>
        <taxon>Helotiales</taxon>
        <taxon>Lachnaceae</taxon>
        <taxon>Lachnellula</taxon>
    </lineage>
</organism>
<gene>
    <name evidence="1" type="ORF">LARI1_G008085</name>
</gene>
<keyword evidence="2" id="KW-1185">Reference proteome</keyword>
<dbReference type="PANTHER" id="PTHR38116">
    <property type="entry name" value="CHROMOSOME 7, WHOLE GENOME SHOTGUN SEQUENCE"/>
    <property type="match status" value="1"/>
</dbReference>
<feature type="non-terminal residue" evidence="1">
    <location>
        <position position="1"/>
    </location>
</feature>
<dbReference type="AlphaFoldDB" id="A0A8T9B5M0"/>
<evidence type="ECO:0000313" key="2">
    <source>
        <dbReference type="Proteomes" id="UP000469559"/>
    </source>
</evidence>
<dbReference type="InterPro" id="IPR021833">
    <property type="entry name" value="DUF3425"/>
</dbReference>
<accession>A0A8T9B5M0</accession>
<sequence>MDTRTRTHLHQFANPTGIAIRPMLDIPEIHARDEDWTGVTSTAMRRKLQNRTTASTGVEAEMEEEEYDISIEITRTQRSSRSSPICITPLKRHRLISAQNFTSFLPLHPQTPLSPDHTLLTLLHFNIVRALTRITFLLGVDPDDMHLDIESPFHIHIHSATYAYAGASSLSVLPPNLRPTHMQLAVPHHPEVDVFPFPRSRDNVMVAGDGLDDVELCRDIVFGVDERAGERRGGEHGGCARSNAGGRTGLIVWGDPWFQSSWEVDQEFAKKYMGLFDGCEELLRSTDFWREERGESPLDMRQ</sequence>
<dbReference type="PANTHER" id="PTHR38116:SF1">
    <property type="entry name" value="BZIP DOMAIN-CONTAINING PROTEIN"/>
    <property type="match status" value="1"/>
</dbReference>
<comment type="caution">
    <text evidence="1">The sequence shown here is derived from an EMBL/GenBank/DDBJ whole genome shotgun (WGS) entry which is preliminary data.</text>
</comment>
<dbReference type="OrthoDB" id="5973539at2759"/>
<evidence type="ECO:0000313" key="1">
    <source>
        <dbReference type="EMBL" id="TVY13763.1"/>
    </source>
</evidence>
<name>A0A8T9B5M0_9HELO</name>
<dbReference type="Pfam" id="PF11905">
    <property type="entry name" value="DUF3425"/>
    <property type="match status" value="1"/>
</dbReference>
<reference evidence="1 2" key="1">
    <citation type="submission" date="2018-05" db="EMBL/GenBank/DDBJ databases">
        <title>Whole genome sequencing for identification of molecular markers to develop diagnostic detection tools for the regulated plant pathogen Lachnellula willkommii.</title>
        <authorList>
            <person name="Giroux E."/>
            <person name="Bilodeau G."/>
        </authorList>
    </citation>
    <scope>NUCLEOTIDE SEQUENCE [LARGE SCALE GENOMIC DNA]</scope>
    <source>
        <strain evidence="1 2">CBS 203.66</strain>
    </source>
</reference>
<proteinExistence type="predicted"/>
<dbReference type="EMBL" id="QGMF01000862">
    <property type="protein sequence ID" value="TVY13763.1"/>
    <property type="molecule type" value="Genomic_DNA"/>
</dbReference>